<evidence type="ECO:0000256" key="2">
    <source>
        <dbReference type="ARBA" id="ARBA00001958"/>
    </source>
</evidence>
<comment type="cofactor">
    <cofactor evidence="16">
        <name>NH4(+)</name>
        <dbReference type="ChEBI" id="CHEBI:28938"/>
    </cofactor>
    <cofactor evidence="16">
        <name>K(+)</name>
        <dbReference type="ChEBI" id="CHEBI:29103"/>
    </cofactor>
    <text evidence="16">A monovalent cation. Ammonium or potassium.</text>
</comment>
<keyword evidence="8 16" id="KW-0808">Transferase</keyword>
<dbReference type="EC" id="2.7.1.33" evidence="6 16"/>
<evidence type="ECO:0000256" key="15">
    <source>
        <dbReference type="ARBA" id="ARBA00040883"/>
    </source>
</evidence>
<keyword evidence="11 16" id="KW-0067">ATP-binding</keyword>
<dbReference type="GO" id="GO:0004594">
    <property type="term" value="F:pantothenate kinase activity"/>
    <property type="evidence" value="ECO:0007669"/>
    <property type="project" value="UniProtKB-UniRule"/>
</dbReference>
<feature type="binding site" evidence="16">
    <location>
        <position position="124"/>
    </location>
    <ligand>
        <name>K(+)</name>
        <dbReference type="ChEBI" id="CHEBI:29103"/>
    </ligand>
</feature>
<evidence type="ECO:0000256" key="1">
    <source>
        <dbReference type="ARBA" id="ARBA00001206"/>
    </source>
</evidence>
<feature type="binding site" evidence="16">
    <location>
        <position position="95"/>
    </location>
    <ligand>
        <name>substrate</name>
    </ligand>
</feature>
<comment type="pathway">
    <text evidence="4 16">Cofactor biosynthesis; coenzyme A biosynthesis; CoA from (R)-pantothenate: step 1/5.</text>
</comment>
<dbReference type="GO" id="GO:0046872">
    <property type="term" value="F:metal ion binding"/>
    <property type="evidence" value="ECO:0007669"/>
    <property type="project" value="UniProtKB-KW"/>
</dbReference>
<dbReference type="GO" id="GO:0005524">
    <property type="term" value="F:ATP binding"/>
    <property type="evidence" value="ECO:0007669"/>
    <property type="project" value="UniProtKB-UniRule"/>
</dbReference>
<dbReference type="CDD" id="cd24015">
    <property type="entry name" value="ASKHA_NBD_PanK-III"/>
    <property type="match status" value="1"/>
</dbReference>
<keyword evidence="16" id="KW-0479">Metal-binding</keyword>
<gene>
    <name evidence="16" type="primary">coaX</name>
    <name evidence="17" type="ORF">CEE36_01510</name>
</gene>
<feature type="binding site" evidence="16">
    <location>
        <position position="179"/>
    </location>
    <ligand>
        <name>substrate</name>
    </ligand>
</feature>
<name>A0A532VBU6_UNCT6</name>
<dbReference type="SUPFAM" id="SSF53067">
    <property type="entry name" value="Actin-like ATPase domain"/>
    <property type="match status" value="2"/>
</dbReference>
<evidence type="ECO:0000256" key="5">
    <source>
        <dbReference type="ARBA" id="ARBA00011738"/>
    </source>
</evidence>
<comment type="caution">
    <text evidence="17">The sequence shown here is derived from an EMBL/GenBank/DDBJ whole genome shotgun (WGS) entry which is preliminary data.</text>
</comment>
<dbReference type="UniPathway" id="UPA00241">
    <property type="reaction ID" value="UER00352"/>
</dbReference>
<comment type="subunit">
    <text evidence="5 16">Homodimer.</text>
</comment>
<keyword evidence="13 16" id="KW-0173">Coenzyme A biosynthesis</keyword>
<reference evidence="17 18" key="1">
    <citation type="submission" date="2017-06" db="EMBL/GenBank/DDBJ databases">
        <title>Novel microbial phyla capable of carbon fixation and sulfur reduction in deep-sea sediments.</title>
        <authorList>
            <person name="Huang J."/>
            <person name="Baker B."/>
            <person name="Wang Y."/>
        </authorList>
    </citation>
    <scope>NUCLEOTIDE SEQUENCE [LARGE SCALE GENOMIC DNA]</scope>
    <source>
        <strain evidence="17">B3_TA06</strain>
    </source>
</reference>
<dbReference type="PANTHER" id="PTHR34265:SF1">
    <property type="entry name" value="TYPE III PANTOTHENATE KINASE"/>
    <property type="match status" value="1"/>
</dbReference>
<accession>A0A532VBU6</accession>
<dbReference type="PANTHER" id="PTHR34265">
    <property type="entry name" value="TYPE III PANTOTHENATE KINASE"/>
    <property type="match status" value="1"/>
</dbReference>
<feature type="active site" description="Proton acceptor" evidence="16">
    <location>
        <position position="104"/>
    </location>
</feature>
<keyword evidence="9 16" id="KW-0547">Nucleotide-binding</keyword>
<comment type="function">
    <text evidence="16">Catalyzes the phosphorylation of pantothenate (Pan), the first step in CoA biosynthesis.</text>
</comment>
<dbReference type="InterPro" id="IPR043129">
    <property type="entry name" value="ATPase_NBD"/>
</dbReference>
<keyword evidence="10 16" id="KW-0418">Kinase</keyword>
<proteinExistence type="inferred from homology"/>
<comment type="similarity">
    <text evidence="14 16">Belongs to the type III pantothenate kinase family.</text>
</comment>
<evidence type="ECO:0000256" key="8">
    <source>
        <dbReference type="ARBA" id="ARBA00022679"/>
    </source>
</evidence>
<evidence type="ECO:0000256" key="10">
    <source>
        <dbReference type="ARBA" id="ARBA00022777"/>
    </source>
</evidence>
<evidence type="ECO:0000256" key="3">
    <source>
        <dbReference type="ARBA" id="ARBA00004496"/>
    </source>
</evidence>
<evidence type="ECO:0000313" key="18">
    <source>
        <dbReference type="Proteomes" id="UP000317778"/>
    </source>
</evidence>
<evidence type="ECO:0000256" key="4">
    <source>
        <dbReference type="ARBA" id="ARBA00005225"/>
    </source>
</evidence>
<evidence type="ECO:0000256" key="16">
    <source>
        <dbReference type="HAMAP-Rule" id="MF_01274"/>
    </source>
</evidence>
<feature type="binding site" evidence="16">
    <location>
        <position position="127"/>
    </location>
    <ligand>
        <name>ATP</name>
        <dbReference type="ChEBI" id="CHEBI:30616"/>
    </ligand>
</feature>
<comment type="subcellular location">
    <subcellularLocation>
        <location evidence="3 16">Cytoplasm</location>
    </subcellularLocation>
</comment>
<dbReference type="GO" id="GO:0015937">
    <property type="term" value="P:coenzyme A biosynthetic process"/>
    <property type="evidence" value="ECO:0007669"/>
    <property type="project" value="UniProtKB-UniRule"/>
</dbReference>
<keyword evidence="7 16" id="KW-0963">Cytoplasm</keyword>
<dbReference type="EMBL" id="NJBO01000001">
    <property type="protein sequence ID" value="TKJ44447.1"/>
    <property type="molecule type" value="Genomic_DNA"/>
</dbReference>
<keyword evidence="12 16" id="KW-0630">Potassium</keyword>
<evidence type="ECO:0000256" key="6">
    <source>
        <dbReference type="ARBA" id="ARBA00012102"/>
    </source>
</evidence>
<dbReference type="AlphaFoldDB" id="A0A532VBU6"/>
<evidence type="ECO:0000256" key="7">
    <source>
        <dbReference type="ARBA" id="ARBA00022490"/>
    </source>
</evidence>
<evidence type="ECO:0000256" key="11">
    <source>
        <dbReference type="ARBA" id="ARBA00022840"/>
    </source>
</evidence>
<dbReference type="InterPro" id="IPR004619">
    <property type="entry name" value="Type_III_PanK"/>
</dbReference>
<feature type="binding site" evidence="16">
    <location>
        <begin position="6"/>
        <end position="13"/>
    </location>
    <ligand>
        <name>ATP</name>
        <dbReference type="ChEBI" id="CHEBI:30616"/>
    </ligand>
</feature>
<sequence>MIVLVDIGNSFTKVATAEGAGLTSAVRLATHPEHTPDEIFIEFKTLGIQEPRGAVICSVVPELTERFVEMFRSRFNLGNPLVVTPYVNTGITILYRNLSNLGADRIANAVGAYFEYGKDVAIVDFGTATTIDFVTSKGEYLGGIIAPGLEASLHNLISKAPQLFEIKPEKPDRYVGRSTEECLQSGSYLLTVGLIEAVRAAVRRETKIDFTFIATGGLADRFAPFANAIEIVDRDLTLKGCLHLYRLNRGEGENQPHRMDEIDQA</sequence>
<evidence type="ECO:0000256" key="9">
    <source>
        <dbReference type="ARBA" id="ARBA00022741"/>
    </source>
</evidence>
<dbReference type="Pfam" id="PF03309">
    <property type="entry name" value="Pan_kinase"/>
    <property type="match status" value="1"/>
</dbReference>
<organism evidence="17 18">
    <name type="scientific">candidate division TA06 bacterium B3_TA06</name>
    <dbReference type="NCBI Taxonomy" id="2012487"/>
    <lineage>
        <taxon>Bacteria</taxon>
        <taxon>Bacteria division TA06</taxon>
    </lineage>
</organism>
<feature type="binding site" evidence="16">
    <location>
        <begin position="102"/>
        <end position="105"/>
    </location>
    <ligand>
        <name>substrate</name>
    </ligand>
</feature>
<protein>
    <recommendedName>
        <fullName evidence="15 16">Type III pantothenate kinase</fullName>
        <ecNumber evidence="6 16">2.7.1.33</ecNumber>
    </recommendedName>
    <alternativeName>
        <fullName evidence="16">PanK-III</fullName>
    </alternativeName>
    <alternativeName>
        <fullName evidence="16">Pantothenic acid kinase</fullName>
    </alternativeName>
</protein>
<dbReference type="GO" id="GO:0005737">
    <property type="term" value="C:cytoplasm"/>
    <property type="evidence" value="ECO:0007669"/>
    <property type="project" value="UniProtKB-SubCell"/>
</dbReference>
<dbReference type="Gene3D" id="3.30.420.40">
    <property type="match status" value="2"/>
</dbReference>
<comment type="catalytic activity">
    <reaction evidence="1 16">
        <text>(R)-pantothenate + ATP = (R)-4'-phosphopantothenate + ADP + H(+)</text>
        <dbReference type="Rhea" id="RHEA:16373"/>
        <dbReference type="ChEBI" id="CHEBI:10986"/>
        <dbReference type="ChEBI" id="CHEBI:15378"/>
        <dbReference type="ChEBI" id="CHEBI:29032"/>
        <dbReference type="ChEBI" id="CHEBI:30616"/>
        <dbReference type="ChEBI" id="CHEBI:456216"/>
        <dbReference type="EC" id="2.7.1.33"/>
    </reaction>
</comment>
<comment type="cofactor">
    <cofactor evidence="2">
        <name>K(+)</name>
        <dbReference type="ChEBI" id="CHEBI:29103"/>
    </cofactor>
</comment>
<evidence type="ECO:0000256" key="13">
    <source>
        <dbReference type="ARBA" id="ARBA00022993"/>
    </source>
</evidence>
<dbReference type="Proteomes" id="UP000317778">
    <property type="component" value="Unassembled WGS sequence"/>
</dbReference>
<evidence type="ECO:0000313" key="17">
    <source>
        <dbReference type="EMBL" id="TKJ44447.1"/>
    </source>
</evidence>
<evidence type="ECO:0000256" key="12">
    <source>
        <dbReference type="ARBA" id="ARBA00022958"/>
    </source>
</evidence>
<dbReference type="HAMAP" id="MF_01274">
    <property type="entry name" value="Pantothen_kinase_3"/>
    <property type="match status" value="1"/>
</dbReference>
<dbReference type="NCBIfam" id="TIGR00671">
    <property type="entry name" value="baf"/>
    <property type="match status" value="1"/>
</dbReference>
<evidence type="ECO:0000256" key="14">
    <source>
        <dbReference type="ARBA" id="ARBA00038036"/>
    </source>
</evidence>